<dbReference type="PRINTS" id="PR00368">
    <property type="entry name" value="FADPNR"/>
</dbReference>
<dbReference type="Gene3D" id="3.30.390.30">
    <property type="match status" value="1"/>
</dbReference>
<evidence type="ECO:0000313" key="8">
    <source>
        <dbReference type="Proteomes" id="UP000270530"/>
    </source>
</evidence>
<feature type="domain" description="Reductase C-terminal" evidence="6">
    <location>
        <begin position="334"/>
        <end position="417"/>
    </location>
</feature>
<dbReference type="KEGG" id="rbd:ALSL_1077"/>
<dbReference type="GO" id="GO:0005737">
    <property type="term" value="C:cytoplasm"/>
    <property type="evidence" value="ECO:0007669"/>
    <property type="project" value="TreeGrafter"/>
</dbReference>
<dbReference type="EMBL" id="AP018560">
    <property type="protein sequence ID" value="BBD79740.1"/>
    <property type="molecule type" value="Genomic_DNA"/>
</dbReference>
<dbReference type="PANTHER" id="PTHR43557">
    <property type="entry name" value="APOPTOSIS-INDUCING FACTOR 1"/>
    <property type="match status" value="1"/>
</dbReference>
<dbReference type="Proteomes" id="UP000270530">
    <property type="component" value="Chromosome"/>
</dbReference>
<evidence type="ECO:0000259" key="5">
    <source>
        <dbReference type="Pfam" id="PF07992"/>
    </source>
</evidence>
<accession>A0A2Z6E3U7</accession>
<dbReference type="PANTHER" id="PTHR43557:SF2">
    <property type="entry name" value="RIESKE DOMAIN-CONTAINING PROTEIN-RELATED"/>
    <property type="match status" value="1"/>
</dbReference>
<organism evidence="7 8">
    <name type="scientific">Aerosticca soli</name>
    <dbReference type="NCBI Taxonomy" id="2010829"/>
    <lineage>
        <taxon>Bacteria</taxon>
        <taxon>Pseudomonadati</taxon>
        <taxon>Pseudomonadota</taxon>
        <taxon>Gammaproteobacteria</taxon>
        <taxon>Lysobacterales</taxon>
        <taxon>Rhodanobacteraceae</taxon>
        <taxon>Aerosticca</taxon>
    </lineage>
</organism>
<dbReference type="Gene3D" id="3.50.50.60">
    <property type="entry name" value="FAD/NAD(P)-binding domain"/>
    <property type="match status" value="2"/>
</dbReference>
<proteinExistence type="predicted"/>
<keyword evidence="8" id="KW-1185">Reference proteome</keyword>
<dbReference type="InterPro" id="IPR023753">
    <property type="entry name" value="FAD/NAD-binding_dom"/>
</dbReference>
<name>A0A2Z6E3U7_9GAMM</name>
<dbReference type="Pfam" id="PF14759">
    <property type="entry name" value="Reductase_C"/>
    <property type="match status" value="1"/>
</dbReference>
<evidence type="ECO:0000313" key="7">
    <source>
        <dbReference type="EMBL" id="BBD79740.1"/>
    </source>
</evidence>
<dbReference type="RefSeq" id="WP_269433099.1">
    <property type="nucleotide sequence ID" value="NZ_AP018560.1"/>
</dbReference>
<sequence>MSAHWVEAMTNHAPKPGTIVIIGAGLAGSMTARALRAAGYTGRICLIGEEPIAAYDRPSLSKTVLAGEHEQAPAILEPDWYANNGIELLLGKRVTAIEPELHRVHIESSEPLNYDRLVLATGAHARQMRVPGVTLPGIHRLRHHVDSVALRAALRPGSALVVVGGGLIGCEVATTARKAGVEVTLLEAADELMTRVLGRRIGRWCRGELERLGVQVRLGAQVERFEGQDRVEAVVCKDGSRVEADAVLISIGAEPADELARAAGIACERGIRVDATGATSAPDVYAVGDVAAWPLRGGGQRSLETYLNSQAQAEVVAAALLGQAVPAPQVPTSWTEIAGHRIQMVGDPEGPGEIVTRGDAEAGSPLIVFRVDGDHVEGAIAIDASREFSVASRLVNARTPVSPRALGDPSVNLRDLLKPAAAAARG</sequence>
<evidence type="ECO:0000259" key="6">
    <source>
        <dbReference type="Pfam" id="PF14759"/>
    </source>
</evidence>
<evidence type="ECO:0000256" key="4">
    <source>
        <dbReference type="ARBA" id="ARBA00023002"/>
    </source>
</evidence>
<dbReference type="AlphaFoldDB" id="A0A2Z6E3U7"/>
<dbReference type="PRINTS" id="PR00411">
    <property type="entry name" value="PNDRDTASEI"/>
</dbReference>
<dbReference type="InterPro" id="IPR050446">
    <property type="entry name" value="FAD-oxidoreductase/Apoptosis"/>
</dbReference>
<protein>
    <submittedName>
        <fullName evidence="7">Ferredoxin reductase</fullName>
    </submittedName>
</protein>
<dbReference type="SUPFAM" id="SSF51905">
    <property type="entry name" value="FAD/NAD(P)-binding domain"/>
    <property type="match status" value="1"/>
</dbReference>
<dbReference type="GO" id="GO:0016651">
    <property type="term" value="F:oxidoreductase activity, acting on NAD(P)H"/>
    <property type="evidence" value="ECO:0007669"/>
    <property type="project" value="TreeGrafter"/>
</dbReference>
<dbReference type="SUPFAM" id="SSF55424">
    <property type="entry name" value="FAD/NAD-linked reductases, dimerisation (C-terminal) domain"/>
    <property type="match status" value="1"/>
</dbReference>
<reference evidence="8" key="1">
    <citation type="submission" date="2018-04" db="EMBL/GenBank/DDBJ databases">
        <authorList>
            <person name="Watanabe M."/>
            <person name="Kojima H."/>
        </authorList>
    </citation>
    <scope>NUCLEOTIDE SEQUENCE [LARGE SCALE GENOMIC DNA]</scope>
    <source>
        <strain evidence="8">Dysh456</strain>
    </source>
</reference>
<keyword evidence="3" id="KW-0274">FAD</keyword>
<comment type="cofactor">
    <cofactor evidence="1">
        <name>FAD</name>
        <dbReference type="ChEBI" id="CHEBI:57692"/>
    </cofactor>
</comment>
<keyword evidence="2" id="KW-0285">Flavoprotein</keyword>
<feature type="domain" description="FAD/NAD(P)-binding" evidence="5">
    <location>
        <begin position="18"/>
        <end position="313"/>
    </location>
</feature>
<evidence type="ECO:0000256" key="1">
    <source>
        <dbReference type="ARBA" id="ARBA00001974"/>
    </source>
</evidence>
<reference evidence="8" key="2">
    <citation type="submission" date="2018-06" db="EMBL/GenBank/DDBJ databases">
        <title>Genome sequence of Rhodanobacteraceae bacterium strain Dysh456.</title>
        <authorList>
            <person name="Fukui M."/>
        </authorList>
    </citation>
    <scope>NUCLEOTIDE SEQUENCE [LARGE SCALE GENOMIC DNA]</scope>
    <source>
        <strain evidence="8">Dysh456</strain>
    </source>
</reference>
<dbReference type="InterPro" id="IPR036188">
    <property type="entry name" value="FAD/NAD-bd_sf"/>
</dbReference>
<dbReference type="InterPro" id="IPR016156">
    <property type="entry name" value="FAD/NAD-linked_Rdtase_dimer_sf"/>
</dbReference>
<evidence type="ECO:0000256" key="2">
    <source>
        <dbReference type="ARBA" id="ARBA00022630"/>
    </source>
</evidence>
<dbReference type="Pfam" id="PF07992">
    <property type="entry name" value="Pyr_redox_2"/>
    <property type="match status" value="1"/>
</dbReference>
<gene>
    <name evidence="7" type="ORF">ALSL_1077</name>
</gene>
<keyword evidence="4" id="KW-0560">Oxidoreductase</keyword>
<evidence type="ECO:0000256" key="3">
    <source>
        <dbReference type="ARBA" id="ARBA00022827"/>
    </source>
</evidence>
<dbReference type="InterPro" id="IPR028202">
    <property type="entry name" value="Reductase_C"/>
</dbReference>